<comment type="caution">
    <text evidence="1">The sequence shown here is derived from an EMBL/GenBank/DDBJ whole genome shotgun (WGS) entry which is preliminary data.</text>
</comment>
<name>A0A3M7Q9P5_BRAPC</name>
<organism evidence="1 2">
    <name type="scientific">Brachionus plicatilis</name>
    <name type="common">Marine rotifer</name>
    <name type="synonym">Brachionus muelleri</name>
    <dbReference type="NCBI Taxonomy" id="10195"/>
    <lineage>
        <taxon>Eukaryota</taxon>
        <taxon>Metazoa</taxon>
        <taxon>Spiralia</taxon>
        <taxon>Gnathifera</taxon>
        <taxon>Rotifera</taxon>
        <taxon>Eurotatoria</taxon>
        <taxon>Monogononta</taxon>
        <taxon>Pseudotrocha</taxon>
        <taxon>Ploima</taxon>
        <taxon>Brachionidae</taxon>
        <taxon>Brachionus</taxon>
    </lineage>
</organism>
<dbReference type="AlphaFoldDB" id="A0A3M7Q9P5"/>
<protein>
    <submittedName>
        <fullName evidence="1">Uncharacterized protein</fullName>
    </submittedName>
</protein>
<gene>
    <name evidence="1" type="ORF">BpHYR1_009721</name>
</gene>
<dbReference type="Proteomes" id="UP000276133">
    <property type="component" value="Unassembled WGS sequence"/>
</dbReference>
<evidence type="ECO:0000313" key="2">
    <source>
        <dbReference type="Proteomes" id="UP000276133"/>
    </source>
</evidence>
<sequence>MLDEDNWTVFIKFSKQFDLVSKMSFRPKSPNNINTVHHSMQQTFANNYLLNLNKIVCVCVGVISERDEKKR</sequence>
<proteinExistence type="predicted"/>
<keyword evidence="2" id="KW-1185">Reference proteome</keyword>
<reference evidence="1 2" key="1">
    <citation type="journal article" date="2018" name="Sci. Rep.">
        <title>Genomic signatures of local adaptation to the degree of environmental predictability in rotifers.</title>
        <authorList>
            <person name="Franch-Gras L."/>
            <person name="Hahn C."/>
            <person name="Garcia-Roger E.M."/>
            <person name="Carmona M.J."/>
            <person name="Serra M."/>
            <person name="Gomez A."/>
        </authorList>
    </citation>
    <scope>NUCLEOTIDE SEQUENCE [LARGE SCALE GENOMIC DNA]</scope>
    <source>
        <strain evidence="1">HYR1</strain>
    </source>
</reference>
<evidence type="ECO:0000313" key="1">
    <source>
        <dbReference type="EMBL" id="RNA07698.1"/>
    </source>
</evidence>
<accession>A0A3M7Q9P5</accession>
<dbReference type="EMBL" id="REGN01006962">
    <property type="protein sequence ID" value="RNA07698.1"/>
    <property type="molecule type" value="Genomic_DNA"/>
</dbReference>